<organism evidence="4 5">
    <name type="scientific">Romanomermis culicivorax</name>
    <name type="common">Nematode worm</name>
    <dbReference type="NCBI Taxonomy" id="13658"/>
    <lineage>
        <taxon>Eukaryota</taxon>
        <taxon>Metazoa</taxon>
        <taxon>Ecdysozoa</taxon>
        <taxon>Nematoda</taxon>
        <taxon>Enoplea</taxon>
        <taxon>Dorylaimia</taxon>
        <taxon>Mermithida</taxon>
        <taxon>Mermithoidea</taxon>
        <taxon>Mermithidae</taxon>
        <taxon>Romanomermis</taxon>
    </lineage>
</organism>
<evidence type="ECO:0000313" key="4">
    <source>
        <dbReference type="Proteomes" id="UP000887565"/>
    </source>
</evidence>
<dbReference type="WBParaSite" id="nRc.2.0.1.t46775-RA">
    <property type="protein sequence ID" value="nRc.2.0.1.t46775-RA"/>
    <property type="gene ID" value="nRc.2.0.1.g46775"/>
</dbReference>
<evidence type="ECO:0000256" key="2">
    <source>
        <dbReference type="ARBA" id="ARBA00022553"/>
    </source>
</evidence>
<reference evidence="5" key="1">
    <citation type="submission" date="2022-11" db="UniProtKB">
        <authorList>
            <consortium name="WormBaseParasite"/>
        </authorList>
    </citation>
    <scope>IDENTIFICATION</scope>
</reference>
<evidence type="ECO:0000256" key="1">
    <source>
        <dbReference type="ARBA" id="ARBA00006788"/>
    </source>
</evidence>
<evidence type="ECO:0000313" key="5">
    <source>
        <dbReference type="WBParaSite" id="nRc.2.0.1.t46775-RA"/>
    </source>
</evidence>
<sequence length="77" mass="8599">MRVEVEDSSIYVQCLCNTYLTAVIPLNENSRSLDNRNLQALIKILRAINDNNPDVPTILTDYILNVLCPSTTSSIVC</sequence>
<keyword evidence="3" id="KW-0175">Coiled coil</keyword>
<dbReference type="GO" id="GO:0030424">
    <property type="term" value="C:axon"/>
    <property type="evidence" value="ECO:0007669"/>
    <property type="project" value="TreeGrafter"/>
</dbReference>
<evidence type="ECO:0000256" key="3">
    <source>
        <dbReference type="ARBA" id="ARBA00023054"/>
    </source>
</evidence>
<dbReference type="Proteomes" id="UP000887565">
    <property type="component" value="Unplaced"/>
</dbReference>
<proteinExistence type="inferred from homology"/>
<dbReference type="PANTHER" id="PTHR12394">
    <property type="entry name" value="ZYGIN"/>
    <property type="match status" value="1"/>
</dbReference>
<accession>A0A915L6M5</accession>
<keyword evidence="2" id="KW-0597">Phosphoprotein</keyword>
<comment type="similarity">
    <text evidence="1">Belongs to the zygin family.</text>
</comment>
<name>A0A915L6M5_ROMCU</name>
<dbReference type="PANTHER" id="PTHR12394:SF12">
    <property type="entry name" value="LD08195P"/>
    <property type="match status" value="1"/>
</dbReference>
<dbReference type="AlphaFoldDB" id="A0A915L6M5"/>
<protein>
    <submittedName>
        <fullName evidence="5">Uncharacterized protein</fullName>
    </submittedName>
</protein>
<dbReference type="InterPro" id="IPR011680">
    <property type="entry name" value="FEZ"/>
</dbReference>
<dbReference type="GO" id="GO:0005737">
    <property type="term" value="C:cytoplasm"/>
    <property type="evidence" value="ECO:0007669"/>
    <property type="project" value="TreeGrafter"/>
</dbReference>
<keyword evidence="4" id="KW-1185">Reference proteome</keyword>